<evidence type="ECO:0000313" key="3">
    <source>
        <dbReference type="Proteomes" id="UP001249291"/>
    </source>
</evidence>
<reference evidence="2 3" key="1">
    <citation type="submission" date="2023-08" db="EMBL/GenBank/DDBJ databases">
        <title>Functional and genomic diversity of the sorghum phyllosphere microbiome.</title>
        <authorList>
            <person name="Shade A."/>
        </authorList>
    </citation>
    <scope>NUCLEOTIDE SEQUENCE [LARGE SCALE GENOMIC DNA]</scope>
    <source>
        <strain evidence="2 3">SORGH_AS_0445</strain>
    </source>
</reference>
<comment type="caution">
    <text evidence="2">The sequence shown here is derived from an EMBL/GenBank/DDBJ whole genome shotgun (WGS) entry which is preliminary data.</text>
</comment>
<evidence type="ECO:0000256" key="1">
    <source>
        <dbReference type="SAM" id="MobiDB-lite"/>
    </source>
</evidence>
<gene>
    <name evidence="2" type="ORF">QE375_003244</name>
</gene>
<dbReference type="Proteomes" id="UP001249291">
    <property type="component" value="Unassembled WGS sequence"/>
</dbReference>
<sequence length="94" mass="10403">MMGFWERGLMVERFALEDAGYIMYADMIDRLRADFPSVPAWRIDQIVTAEHDAITGGILRIVPAEVESGAAEMLAREAEPRGSEESLSDDGEVA</sequence>
<feature type="compositionally biased region" description="Basic and acidic residues" evidence="1">
    <location>
        <begin position="74"/>
        <end position="84"/>
    </location>
</feature>
<organism evidence="2 3">
    <name type="scientific">Microbacterium foliorum</name>
    <dbReference type="NCBI Taxonomy" id="104336"/>
    <lineage>
        <taxon>Bacteria</taxon>
        <taxon>Bacillati</taxon>
        <taxon>Actinomycetota</taxon>
        <taxon>Actinomycetes</taxon>
        <taxon>Micrococcales</taxon>
        <taxon>Microbacteriaceae</taxon>
        <taxon>Microbacterium</taxon>
    </lineage>
</organism>
<feature type="region of interest" description="Disordered" evidence="1">
    <location>
        <begin position="72"/>
        <end position="94"/>
    </location>
</feature>
<proteinExistence type="predicted"/>
<dbReference type="EMBL" id="JAVIZQ010000001">
    <property type="protein sequence ID" value="MDR6143690.1"/>
    <property type="molecule type" value="Genomic_DNA"/>
</dbReference>
<accession>A0ABU1HUG8</accession>
<keyword evidence="3" id="KW-1185">Reference proteome</keyword>
<evidence type="ECO:0000313" key="2">
    <source>
        <dbReference type="EMBL" id="MDR6143690.1"/>
    </source>
</evidence>
<protein>
    <submittedName>
        <fullName evidence="2">Uncharacterized protein</fullName>
    </submittedName>
</protein>
<name>A0ABU1HUG8_9MICO</name>